<evidence type="ECO:0000256" key="2">
    <source>
        <dbReference type="SAM" id="MobiDB-lite"/>
    </source>
</evidence>
<evidence type="ECO:0000313" key="4">
    <source>
        <dbReference type="EMBL" id="OWK43379.1"/>
    </source>
</evidence>
<dbReference type="PANTHER" id="PTHR35848:SF9">
    <property type="entry name" value="SLL1358 PROTEIN"/>
    <property type="match status" value="1"/>
</dbReference>
<gene>
    <name evidence="4" type="ORF">FRUB_02978</name>
</gene>
<keyword evidence="1" id="KW-0479">Metal-binding</keyword>
<dbReference type="Proteomes" id="UP000214646">
    <property type="component" value="Unassembled WGS sequence"/>
</dbReference>
<dbReference type="RefSeq" id="WP_088254227.1">
    <property type="nucleotide sequence ID" value="NZ_NIDE01000004.1"/>
</dbReference>
<sequence length="209" mass="22522">MISRRAALGALAAATGSTLTAKGDTKEKAADKPAEAKGGTKEKAAETAPSFKFRLQRAKPRVYEGGSIREHRAADFPASHNISAGVVRIEAGAFREPHWHPNSDEWAYMVEGRVRLTVVGPHGQTTVEDFEVGDAWFVPIGFGHSVLNIGEGEAEVLLVHNHGDFTTIELSEWAAGGPKDVFASTLAVPEKALDNVPKKKLFVGRKRKS</sequence>
<accession>A0A225E1M1</accession>
<dbReference type="Gene3D" id="2.60.120.10">
    <property type="entry name" value="Jelly Rolls"/>
    <property type="match status" value="1"/>
</dbReference>
<dbReference type="InterPro" id="IPR014710">
    <property type="entry name" value="RmlC-like_jellyroll"/>
</dbReference>
<dbReference type="InterPro" id="IPR051610">
    <property type="entry name" value="GPI/OXD"/>
</dbReference>
<dbReference type="PROSITE" id="PS51318">
    <property type="entry name" value="TAT"/>
    <property type="match status" value="1"/>
</dbReference>
<proteinExistence type="predicted"/>
<dbReference type="SUPFAM" id="SSF51182">
    <property type="entry name" value="RmlC-like cupins"/>
    <property type="match status" value="1"/>
</dbReference>
<keyword evidence="5" id="KW-1185">Reference proteome</keyword>
<dbReference type="InterPro" id="IPR006311">
    <property type="entry name" value="TAT_signal"/>
</dbReference>
<organism evidence="4 5">
    <name type="scientific">Fimbriiglobus ruber</name>
    <dbReference type="NCBI Taxonomy" id="1908690"/>
    <lineage>
        <taxon>Bacteria</taxon>
        <taxon>Pseudomonadati</taxon>
        <taxon>Planctomycetota</taxon>
        <taxon>Planctomycetia</taxon>
        <taxon>Gemmatales</taxon>
        <taxon>Gemmataceae</taxon>
        <taxon>Fimbriiglobus</taxon>
    </lineage>
</organism>
<protein>
    <submittedName>
        <fullName evidence="4">Oxalate decarboxylase</fullName>
    </submittedName>
</protein>
<dbReference type="GO" id="GO:0046872">
    <property type="term" value="F:metal ion binding"/>
    <property type="evidence" value="ECO:0007669"/>
    <property type="project" value="UniProtKB-KW"/>
</dbReference>
<dbReference type="SMART" id="SM00835">
    <property type="entry name" value="Cupin_1"/>
    <property type="match status" value="1"/>
</dbReference>
<dbReference type="PANTHER" id="PTHR35848">
    <property type="entry name" value="OXALATE-BINDING PROTEIN"/>
    <property type="match status" value="1"/>
</dbReference>
<dbReference type="InterPro" id="IPR006045">
    <property type="entry name" value="Cupin_1"/>
</dbReference>
<evidence type="ECO:0000256" key="1">
    <source>
        <dbReference type="ARBA" id="ARBA00022723"/>
    </source>
</evidence>
<reference evidence="5" key="1">
    <citation type="submission" date="2017-06" db="EMBL/GenBank/DDBJ databases">
        <title>Genome analysis of Fimbriiglobus ruber SP5, the first member of the order Planctomycetales with confirmed chitinolytic capability.</title>
        <authorList>
            <person name="Ravin N.V."/>
            <person name="Rakitin A.L."/>
            <person name="Ivanova A.A."/>
            <person name="Beletsky A.V."/>
            <person name="Kulichevskaya I.S."/>
            <person name="Mardanov A.V."/>
            <person name="Dedysh S.N."/>
        </authorList>
    </citation>
    <scope>NUCLEOTIDE SEQUENCE [LARGE SCALE GENOMIC DNA]</scope>
    <source>
        <strain evidence="5">SP5</strain>
    </source>
</reference>
<dbReference type="Pfam" id="PF00190">
    <property type="entry name" value="Cupin_1"/>
    <property type="match status" value="1"/>
</dbReference>
<feature type="domain" description="Cupin type-1" evidence="3">
    <location>
        <begin position="53"/>
        <end position="194"/>
    </location>
</feature>
<feature type="region of interest" description="Disordered" evidence="2">
    <location>
        <begin position="13"/>
        <end position="50"/>
    </location>
</feature>
<feature type="compositionally biased region" description="Basic and acidic residues" evidence="2">
    <location>
        <begin position="23"/>
        <end position="45"/>
    </location>
</feature>
<dbReference type="InterPro" id="IPR011051">
    <property type="entry name" value="RmlC_Cupin_sf"/>
</dbReference>
<dbReference type="AlphaFoldDB" id="A0A225E1M1"/>
<evidence type="ECO:0000259" key="3">
    <source>
        <dbReference type="SMART" id="SM00835"/>
    </source>
</evidence>
<comment type="caution">
    <text evidence="4">The sequence shown here is derived from an EMBL/GenBank/DDBJ whole genome shotgun (WGS) entry which is preliminary data.</text>
</comment>
<name>A0A225E1M1_9BACT</name>
<evidence type="ECO:0000313" key="5">
    <source>
        <dbReference type="Proteomes" id="UP000214646"/>
    </source>
</evidence>
<dbReference type="OrthoDB" id="9797047at2"/>
<dbReference type="EMBL" id="NIDE01000004">
    <property type="protein sequence ID" value="OWK43379.1"/>
    <property type="molecule type" value="Genomic_DNA"/>
</dbReference>